<feature type="transmembrane region" description="Helical" evidence="8">
    <location>
        <begin position="306"/>
        <end position="331"/>
    </location>
</feature>
<feature type="transmembrane region" description="Helical" evidence="8">
    <location>
        <begin position="264"/>
        <end position="286"/>
    </location>
</feature>
<evidence type="ECO:0000313" key="10">
    <source>
        <dbReference type="EMBL" id="OFC37484.1"/>
    </source>
</evidence>
<feature type="transmembrane region" description="Helical" evidence="8">
    <location>
        <begin position="89"/>
        <end position="110"/>
    </location>
</feature>
<protein>
    <submittedName>
        <fullName evidence="11">Multidrug MFS transporter</fullName>
    </submittedName>
</protein>
<keyword evidence="6 8" id="KW-1133">Transmembrane helix</keyword>
<feature type="transmembrane region" description="Helical" evidence="8">
    <location>
        <begin position="401"/>
        <end position="424"/>
    </location>
</feature>
<dbReference type="Gene3D" id="1.20.1720.10">
    <property type="entry name" value="Multidrug resistance protein D"/>
    <property type="match status" value="1"/>
</dbReference>
<dbReference type="OMA" id="HWIFWIS"/>
<dbReference type="NCBIfam" id="TIGR00711">
    <property type="entry name" value="efflux_EmrB"/>
    <property type="match status" value="1"/>
</dbReference>
<comment type="similarity">
    <text evidence="2">Belongs to the major facilitator superfamily. EmrB family.</text>
</comment>
<feature type="domain" description="Major facilitator superfamily (MFS) profile" evidence="9">
    <location>
        <begin position="51"/>
        <end position="536"/>
    </location>
</feature>
<feature type="transmembrane region" description="Helical" evidence="8">
    <location>
        <begin position="372"/>
        <end position="389"/>
    </location>
</feature>
<feature type="transmembrane region" description="Helical" evidence="8">
    <location>
        <begin position="117"/>
        <end position="136"/>
    </location>
</feature>
<evidence type="ECO:0000256" key="7">
    <source>
        <dbReference type="ARBA" id="ARBA00023136"/>
    </source>
</evidence>
<dbReference type="EMBL" id="LZYE01000079">
    <property type="protein sequence ID" value="OFC37484.1"/>
    <property type="molecule type" value="Genomic_DNA"/>
</dbReference>
<dbReference type="InterPro" id="IPR036259">
    <property type="entry name" value="MFS_trans_sf"/>
</dbReference>
<keyword evidence="7 8" id="KW-0472">Membrane</keyword>
<evidence type="ECO:0000313" key="11">
    <source>
        <dbReference type="EMBL" id="OFC52158.1"/>
    </source>
</evidence>
<feature type="transmembrane region" description="Helical" evidence="8">
    <location>
        <begin position="202"/>
        <end position="225"/>
    </location>
</feature>
<evidence type="ECO:0000256" key="2">
    <source>
        <dbReference type="ARBA" id="ARBA00008537"/>
    </source>
</evidence>
<dbReference type="InterPro" id="IPR011701">
    <property type="entry name" value="MFS"/>
</dbReference>
<evidence type="ECO:0000256" key="4">
    <source>
        <dbReference type="ARBA" id="ARBA00022475"/>
    </source>
</evidence>
<dbReference type="PROSITE" id="PS50850">
    <property type="entry name" value="MFS"/>
    <property type="match status" value="1"/>
</dbReference>
<sequence length="542" mass="59106">MVRWRKSLARSFEFIGRGAVGQGVPKLRRVGGMATIPAAHAEQPPLPLVAITFAVMAAIIMNVLDTTIVNVALPNMEGALRANADQGTWILTTYLLAMVIVTPLTGLIVERFGQERAMLWSVGVFVFSSAMCGQAHSLAEMVFWRFLQGAFGAAMVPIGQSVLVSSYPPERRGVAMATLGMGIMLGPIAGPILGGLLTDTVGWRWCFYVNVPVGLLALLLIWLYVPQSGKSTQPRRIDWLGFLLMAIGLGGLQIVLSLGNQDDWFSSHFIVSVTLMALVALLFFVWRCLEIAYPVVNLRLLKDRALALGSAGIGIFGLALYGVMVILPIYLQDHMGYEAVTSGYVMAPQGVGAMISMWVSGRLINRGASARWMVFSGILLGLWGSWYTIHYDLSVSPWWIVFPGFIRGLGLGLISIPIFNLAFATLTKEQTAEGSGIFNLMRNLGGSVGIAIISTIMSEQTQAGWNQIGGHINTFSDALRRYWHASGLHPDPSTWAIMGQTLGQQSAMRGILDAFTLVFYSFIAMIPLVLLMPRRKAPEHRQ</sequence>
<feature type="transmembrane region" description="Helical" evidence="8">
    <location>
        <begin position="142"/>
        <end position="164"/>
    </location>
</feature>
<feature type="transmembrane region" description="Helical" evidence="8">
    <location>
        <begin position="436"/>
        <end position="457"/>
    </location>
</feature>
<dbReference type="Gene3D" id="1.20.1250.20">
    <property type="entry name" value="MFS general substrate transporter like domains"/>
    <property type="match status" value="1"/>
</dbReference>
<keyword evidence="4" id="KW-1003">Cell membrane</keyword>
<dbReference type="Proteomes" id="UP000175616">
    <property type="component" value="Unassembled WGS sequence"/>
</dbReference>
<evidence type="ECO:0000256" key="6">
    <source>
        <dbReference type="ARBA" id="ARBA00022989"/>
    </source>
</evidence>
<dbReference type="CDD" id="cd17503">
    <property type="entry name" value="MFS_LmrB_MDR_like"/>
    <property type="match status" value="1"/>
</dbReference>
<gene>
    <name evidence="10" type="ORF">BAE27_03995</name>
    <name evidence="11" type="ORF">BAE30_12240</name>
</gene>
<accession>A0A1E7YT88</accession>
<evidence type="ECO:0000256" key="8">
    <source>
        <dbReference type="SAM" id="Phobius"/>
    </source>
</evidence>
<name>A0A1E7YT88_9PROT</name>
<evidence type="ECO:0000313" key="12">
    <source>
        <dbReference type="Proteomes" id="UP000175616"/>
    </source>
</evidence>
<feature type="transmembrane region" description="Helical" evidence="8">
    <location>
        <begin position="343"/>
        <end position="360"/>
    </location>
</feature>
<dbReference type="PATRIC" id="fig|33059.14.peg.930"/>
<reference evidence="12 13" key="1">
    <citation type="submission" date="2016-06" db="EMBL/GenBank/DDBJ databases">
        <title>Gene turnover analysis identifies the evolutionary adaptation of the extremophile Acidithiobacillus caldus.</title>
        <authorList>
            <person name="Zhang X."/>
        </authorList>
    </citation>
    <scope>NUCLEOTIDE SEQUENCE [LARGE SCALE GENOMIC DNA]</scope>
    <source>
        <strain evidence="10 12">DX</strain>
        <strain evidence="11 13">S1</strain>
    </source>
</reference>
<evidence type="ECO:0000256" key="3">
    <source>
        <dbReference type="ARBA" id="ARBA00022448"/>
    </source>
</evidence>
<dbReference type="Proteomes" id="UP000175707">
    <property type="component" value="Unassembled WGS sequence"/>
</dbReference>
<feature type="transmembrane region" description="Helical" evidence="8">
    <location>
        <begin position="48"/>
        <end position="69"/>
    </location>
</feature>
<dbReference type="SUPFAM" id="SSF103473">
    <property type="entry name" value="MFS general substrate transporter"/>
    <property type="match status" value="1"/>
</dbReference>
<organism evidence="11 13">
    <name type="scientific">Acidithiobacillus caldus</name>
    <dbReference type="NCBI Taxonomy" id="33059"/>
    <lineage>
        <taxon>Bacteria</taxon>
        <taxon>Pseudomonadati</taxon>
        <taxon>Pseudomonadota</taxon>
        <taxon>Acidithiobacillia</taxon>
        <taxon>Acidithiobacillales</taxon>
        <taxon>Acidithiobacillaceae</taxon>
        <taxon>Acidithiobacillus</taxon>
    </lineage>
</organism>
<dbReference type="Pfam" id="PF07690">
    <property type="entry name" value="MFS_1"/>
    <property type="match status" value="1"/>
</dbReference>
<comment type="subcellular location">
    <subcellularLocation>
        <location evidence="1">Cell membrane</location>
        <topology evidence="1">Multi-pass membrane protein</topology>
    </subcellularLocation>
</comment>
<comment type="caution">
    <text evidence="11">The sequence shown here is derived from an EMBL/GenBank/DDBJ whole genome shotgun (WGS) entry which is preliminary data.</text>
</comment>
<feature type="transmembrane region" description="Helical" evidence="8">
    <location>
        <begin position="176"/>
        <end position="196"/>
    </location>
</feature>
<evidence type="ECO:0000256" key="1">
    <source>
        <dbReference type="ARBA" id="ARBA00004651"/>
    </source>
</evidence>
<evidence type="ECO:0000259" key="9">
    <source>
        <dbReference type="PROSITE" id="PS50850"/>
    </source>
</evidence>
<keyword evidence="3" id="KW-0813">Transport</keyword>
<dbReference type="GO" id="GO:0005886">
    <property type="term" value="C:plasma membrane"/>
    <property type="evidence" value="ECO:0007669"/>
    <property type="project" value="UniProtKB-SubCell"/>
</dbReference>
<feature type="transmembrane region" description="Helical" evidence="8">
    <location>
        <begin position="511"/>
        <end position="532"/>
    </location>
</feature>
<proteinExistence type="inferred from homology"/>
<dbReference type="PRINTS" id="PR01036">
    <property type="entry name" value="TCRTETB"/>
</dbReference>
<evidence type="ECO:0000313" key="13">
    <source>
        <dbReference type="Proteomes" id="UP000175707"/>
    </source>
</evidence>
<dbReference type="AlphaFoldDB" id="A0A1E7YT88"/>
<evidence type="ECO:0000256" key="5">
    <source>
        <dbReference type="ARBA" id="ARBA00022692"/>
    </source>
</evidence>
<dbReference type="InterPro" id="IPR020846">
    <property type="entry name" value="MFS_dom"/>
</dbReference>
<feature type="transmembrane region" description="Helical" evidence="8">
    <location>
        <begin position="237"/>
        <end position="258"/>
    </location>
</feature>
<dbReference type="GO" id="GO:0022857">
    <property type="term" value="F:transmembrane transporter activity"/>
    <property type="evidence" value="ECO:0007669"/>
    <property type="project" value="InterPro"/>
</dbReference>
<dbReference type="EMBL" id="LZYH01000790">
    <property type="protein sequence ID" value="OFC52158.1"/>
    <property type="molecule type" value="Genomic_DNA"/>
</dbReference>
<keyword evidence="5 8" id="KW-0812">Transmembrane</keyword>
<dbReference type="PANTHER" id="PTHR42718">
    <property type="entry name" value="MAJOR FACILITATOR SUPERFAMILY MULTIDRUG TRANSPORTER MFSC"/>
    <property type="match status" value="1"/>
</dbReference>
<dbReference type="InterPro" id="IPR004638">
    <property type="entry name" value="EmrB-like"/>
</dbReference>
<dbReference type="PANTHER" id="PTHR42718:SF9">
    <property type="entry name" value="MAJOR FACILITATOR SUPERFAMILY MULTIDRUG TRANSPORTER MFSC"/>
    <property type="match status" value="1"/>
</dbReference>